<feature type="region of interest" description="Disordered" evidence="1">
    <location>
        <begin position="325"/>
        <end position="355"/>
    </location>
</feature>
<dbReference type="AlphaFoldDB" id="A0A812Z9X3"/>
<evidence type="ECO:0000256" key="1">
    <source>
        <dbReference type="SAM" id="MobiDB-lite"/>
    </source>
</evidence>
<comment type="caution">
    <text evidence="2">The sequence shown here is derived from an EMBL/GenBank/DDBJ whole genome shotgun (WGS) entry which is preliminary data.</text>
</comment>
<sequence length="1138" mass="127233">MREGRGEALDKVMTDFRGATSMDEMEVVKVSGIEGRKRAMSVVTNYNGENLNPQCFFEEGSNDGDPWKWTSAWKRSLIRAIDGEDFKSSEKREHGSLKAMSPEEWKDHVKAGHYPSRTTGEDPAARGDRTKAARMKYLLVAKFTLPKSYVTGEFEPTGNDPPGDEEVGYKDLFVEEEKGEAMKVNPCGEPERDLLFDDEEKDAPDEEHVDPEDGRDDGRGVGHIPIDVEPPQSTYLLFAEPMLNDKGTTIASAIQSVVLYLQSLNIPVLVKKRRYAASGALIRLEFDERWAEGIYLGLSDQVSNGHLVYVDGIFTHTKNVKDKAKLVDAGGEGRDDERKRAGDEPDLPRARRRIVGKSTPRVATLDRSVDIGVYDDDLPEDQEEPGAYDDDLHEDQDGPGQDDDVAESAVQVASLSPRVAALDQGRAEAQSGHMESINPEDYAKEIIYDEGDVNEEVIERLFDLLPNQRLPRQTEDCGEGSLPPKAWASGVYRHGGVLGVRNSSKEFPYSTRLVNQFIRGVMGESATWSTFSLHRNLSVKRHRDSHNARDELSYLIPISDFQQGGLWTQAGVDEVVEGDEVVMVDGKRGRVKHLQSEEGSKEMVSFNPRQWHATMPWTGDRLVLAVYKVRGLNKIKPVDEDVALDLGFPLHTNDAESPRMCKLIGGEGEQPGPVAQEEAEVDLEPVEEFRYIRMSEREWNTTIARYGPDHYVEEMATRWQRIEPEEGNLNSVIPAAIAADIDRDWMDVPRIFLMSEDGQELNVGRMLGTRTSRIPHDDPEGLGSSFLKACKIYNLVTNEEEMIVFWIQRRIVVHRALPGDQRHAWRGPDEPRPPDVDPRGRAPRLAAIAVQEPMEWLHFVEVDVDRKECEGDARIMKATQDTLYTPNIEELLNKVTPENPLKVTHTVDPREVLPVVEQWVPAMKAELSALEGMPAIKRYCGLEADALRRDQNVVIVPSKLVFTVKPGVEPGTFRRKVRGVACGNFSGESAEELGDVYSAGATIDLVRLCLAEVNANPGWIAVTDDIKTAFLRAPIPELPNGRRYAMEAPKATIRAGLAQPGELWLATAAVYGFQRSPKWWSQHRNATTKKATWKSPKGGAMKVVPCITDDNLHKLVEVLPDGEHIVGYVLFYVDDTLA</sequence>
<reference evidence="2" key="1">
    <citation type="submission" date="2021-02" db="EMBL/GenBank/DDBJ databases">
        <authorList>
            <person name="Dougan E. K."/>
            <person name="Rhodes N."/>
            <person name="Thang M."/>
            <person name="Chan C."/>
        </authorList>
    </citation>
    <scope>NUCLEOTIDE SEQUENCE</scope>
</reference>
<evidence type="ECO:0008006" key="4">
    <source>
        <dbReference type="Google" id="ProtNLM"/>
    </source>
</evidence>
<proteinExistence type="predicted"/>
<organism evidence="2 3">
    <name type="scientific">Symbiodinium necroappetens</name>
    <dbReference type="NCBI Taxonomy" id="1628268"/>
    <lineage>
        <taxon>Eukaryota</taxon>
        <taxon>Sar</taxon>
        <taxon>Alveolata</taxon>
        <taxon>Dinophyceae</taxon>
        <taxon>Suessiales</taxon>
        <taxon>Symbiodiniaceae</taxon>
        <taxon>Symbiodinium</taxon>
    </lineage>
</organism>
<protein>
    <recommendedName>
        <fullName evidence="4">Copia protein</fullName>
    </recommendedName>
</protein>
<feature type="compositionally biased region" description="Acidic residues" evidence="1">
    <location>
        <begin position="373"/>
        <end position="394"/>
    </location>
</feature>
<evidence type="ECO:0000313" key="3">
    <source>
        <dbReference type="Proteomes" id="UP000601435"/>
    </source>
</evidence>
<gene>
    <name evidence="2" type="ORF">SNEC2469_LOCUS24278</name>
</gene>
<name>A0A812Z9X3_9DINO</name>
<accession>A0A812Z9X3</accession>
<feature type="non-terminal residue" evidence="2">
    <location>
        <position position="1138"/>
    </location>
</feature>
<feature type="region of interest" description="Disordered" evidence="1">
    <location>
        <begin position="199"/>
        <end position="220"/>
    </location>
</feature>
<dbReference type="EMBL" id="CAJNJA010046480">
    <property type="protein sequence ID" value="CAE7817553.1"/>
    <property type="molecule type" value="Genomic_DNA"/>
</dbReference>
<feature type="region of interest" description="Disordered" evidence="1">
    <location>
        <begin position="368"/>
        <end position="408"/>
    </location>
</feature>
<dbReference type="OrthoDB" id="10496704at2759"/>
<feature type="compositionally biased region" description="Acidic residues" evidence="1">
    <location>
        <begin position="199"/>
        <end position="215"/>
    </location>
</feature>
<evidence type="ECO:0000313" key="2">
    <source>
        <dbReference type="EMBL" id="CAE7817553.1"/>
    </source>
</evidence>
<dbReference type="Proteomes" id="UP000601435">
    <property type="component" value="Unassembled WGS sequence"/>
</dbReference>
<keyword evidence="3" id="KW-1185">Reference proteome</keyword>
<feature type="region of interest" description="Disordered" evidence="1">
    <location>
        <begin position="821"/>
        <end position="840"/>
    </location>
</feature>
<feature type="compositionally biased region" description="Basic and acidic residues" evidence="1">
    <location>
        <begin position="325"/>
        <end position="349"/>
    </location>
</feature>